<comment type="caution">
    <text evidence="20">The sequence shown here is derived from an EMBL/GenBank/DDBJ whole genome shotgun (WGS) entry which is preliminary data.</text>
</comment>
<keyword evidence="10 18" id="KW-0812">Transmembrane</keyword>
<evidence type="ECO:0000256" key="2">
    <source>
        <dbReference type="ARBA" id="ARBA00004236"/>
    </source>
</evidence>
<evidence type="ECO:0000256" key="9">
    <source>
        <dbReference type="ARBA" id="ARBA00022601"/>
    </source>
</evidence>
<dbReference type="NCBIfam" id="TIGR04207">
    <property type="entry name" value="halo_sig_pep"/>
    <property type="match status" value="1"/>
</dbReference>
<dbReference type="NCBIfam" id="TIGR04126">
    <property type="entry name" value="PGF_CTERM"/>
    <property type="match status" value="1"/>
</dbReference>
<dbReference type="InterPro" id="IPR026452">
    <property type="entry name" value="Surf_glycop_sig_pep"/>
</dbReference>
<keyword evidence="15" id="KW-0961">Cell wall biogenesis/degradation</keyword>
<evidence type="ECO:0000256" key="18">
    <source>
        <dbReference type="SAM" id="Phobius"/>
    </source>
</evidence>
<evidence type="ECO:0000259" key="19">
    <source>
        <dbReference type="Pfam" id="PF18204"/>
    </source>
</evidence>
<accession>M0JGJ9</accession>
<evidence type="ECO:0000256" key="16">
    <source>
        <dbReference type="ARBA" id="ARBA00032079"/>
    </source>
</evidence>
<comment type="subcellular location">
    <subcellularLocation>
        <location evidence="2">Cell membrane</location>
    </subcellularLocation>
    <subcellularLocation>
        <location evidence="3">Secreted</location>
        <location evidence="3">Cell wall</location>
        <location evidence="3">S-layer</location>
    </subcellularLocation>
</comment>
<dbReference type="EMBL" id="AOLP01000001">
    <property type="protein sequence ID" value="EMA08252.1"/>
    <property type="molecule type" value="Genomic_DNA"/>
</dbReference>
<evidence type="ECO:0000256" key="10">
    <source>
        <dbReference type="ARBA" id="ARBA00022692"/>
    </source>
</evidence>
<sequence>MTTIKNQTRAILLAALMVTSVFAGAIAFTGSAAAERGDLDADNETFNKTIESGDRVFLGEDINTSAGFAENNSILTGVAGSAEGVTLDLNSPIPQSSDAQPVGAYTTNGSSSAPGVTVLAPRITSSEILTASGGDVTGSALSSGDAGELYVRANYNFEDAEKVTVTVEDPSGTDISNEVVQGSDVIDDGTADADDDAQVGAELDMSGQDAGEYTIIVEGAEDLDFGEASETLTLTISSQDEVGIELDSESVTQGTDVQYTVTNGIDGNEHVVAIDTNDLRDSDVTTAQAEGVFRNIGDTSEVGIANADTSENATADNATIAYAVVEIDGASAVGGIETQYLDDSDIDIEVYDVGVNATEAASGDFDSVNDITLTVEEGGATLSNPTGQYVVGSEVDINGTATSSDDVAIYVRDDGDWELLEIDGGDNTISVDSDDTFEEEDVQLSSANNILSLTGTYRIGVIDAEDADIDSPSGVDSTLTTSEFTSGVSSSNSIRVTDQALSGQFTTINGQVATTDGTVDVNGSASGADSVLVIFVDERGSVGYQRVSVDSDSTFEEDDLNIDDVDGDSLAQGQITAHILSVGRDSNVGDGSLPSESSGANLDDLESYLATLDGGTNSGEQVNELIASETVDETASDDLIVTETFRLAESSTSIDSIYPDAAEAAGINPVATGETMVIAGSTNLKPDDNTVSVEVTSEDGTSVALEDTDSWENDGMWMVEVDTTDFETGTYTVEADDGDSTDTVNVEVVSEREDTTTTSSEETETTTTTEEPTETTTTAEPTETTEEPTEETTTSSNTPGFGIAVALVALVGAALLALRREN</sequence>
<keyword evidence="13 18" id="KW-0472">Membrane</keyword>
<dbReference type="NCBIfam" id="TIGR04216">
    <property type="entry name" value="halo_surf_glyco"/>
    <property type="match status" value="1"/>
</dbReference>
<keyword evidence="14" id="KW-0325">Glycoprotein</keyword>
<dbReference type="PATRIC" id="fig|662478.6.peg.83"/>
<evidence type="ECO:0000256" key="5">
    <source>
        <dbReference type="ARBA" id="ARBA00017560"/>
    </source>
</evidence>
<dbReference type="GO" id="GO:0071555">
    <property type="term" value="P:cell wall organization"/>
    <property type="evidence" value="ECO:0007669"/>
    <property type="project" value="UniProtKB-KW"/>
</dbReference>
<keyword evidence="12 18" id="KW-1133">Transmembrane helix</keyword>
<evidence type="ECO:0000256" key="7">
    <source>
        <dbReference type="ARBA" id="ARBA00022512"/>
    </source>
</evidence>
<comment type="function">
    <text evidence="1">S-layer protein. The S-layer is a paracrystalline mono-layered assembly of proteins which coat the surface of the cell.</text>
</comment>
<dbReference type="InterPro" id="IPR026371">
    <property type="entry name" value="PGF_CTERM"/>
</dbReference>
<keyword evidence="9" id="KW-0701">S-layer</keyword>
<evidence type="ECO:0000256" key="13">
    <source>
        <dbReference type="ARBA" id="ARBA00023136"/>
    </source>
</evidence>
<feature type="region of interest" description="Disordered" evidence="17">
    <location>
        <begin position="749"/>
        <end position="799"/>
    </location>
</feature>
<dbReference type="RefSeq" id="WP_004967214.1">
    <property type="nucleotide sequence ID" value="NZ_AOLP01000001.1"/>
</dbReference>
<keyword evidence="6" id="KW-1003">Cell membrane</keyword>
<feature type="domain" description="PGF-CTERM archaeal protein-sorting signal" evidence="19">
    <location>
        <begin position="798"/>
        <end position="820"/>
    </location>
</feature>
<dbReference type="InterPro" id="IPR026458">
    <property type="entry name" value="Csg_halobact"/>
</dbReference>
<evidence type="ECO:0000256" key="17">
    <source>
        <dbReference type="SAM" id="MobiDB-lite"/>
    </source>
</evidence>
<organism evidence="20 21">
    <name type="scientific">Haloferax denitrificans ATCC 35960</name>
    <dbReference type="NCBI Taxonomy" id="662478"/>
    <lineage>
        <taxon>Archaea</taxon>
        <taxon>Methanobacteriati</taxon>
        <taxon>Methanobacteriota</taxon>
        <taxon>Stenosarchaea group</taxon>
        <taxon>Halobacteria</taxon>
        <taxon>Halobacteriales</taxon>
        <taxon>Haloferacaceae</taxon>
        <taxon>Haloferax</taxon>
    </lineage>
</organism>
<dbReference type="GO" id="GO:0005886">
    <property type="term" value="C:plasma membrane"/>
    <property type="evidence" value="ECO:0007669"/>
    <property type="project" value="UniProtKB-SubCell"/>
</dbReference>
<comment type="similarity">
    <text evidence="4">Belongs to the halobacterial S-layer protein family.</text>
</comment>
<name>M0JGJ9_9EURY</name>
<evidence type="ECO:0000256" key="3">
    <source>
        <dbReference type="ARBA" id="ARBA00004237"/>
    </source>
</evidence>
<gene>
    <name evidence="20" type="ORF">C438_00385</name>
</gene>
<feature type="compositionally biased region" description="Low complexity" evidence="17">
    <location>
        <begin position="756"/>
        <end position="782"/>
    </location>
</feature>
<evidence type="ECO:0000256" key="1">
    <source>
        <dbReference type="ARBA" id="ARBA00003466"/>
    </source>
</evidence>
<feature type="transmembrane region" description="Helical" evidence="18">
    <location>
        <begin position="800"/>
        <end position="818"/>
    </location>
</feature>
<protein>
    <recommendedName>
        <fullName evidence="5">Cell surface glycoprotein</fullName>
    </recommendedName>
    <alternativeName>
        <fullName evidence="16">S-layer glycoprotein</fullName>
    </alternativeName>
</protein>
<dbReference type="Pfam" id="PF18204">
    <property type="entry name" value="PGF-CTERM"/>
    <property type="match status" value="1"/>
</dbReference>
<evidence type="ECO:0000256" key="12">
    <source>
        <dbReference type="ARBA" id="ARBA00022989"/>
    </source>
</evidence>
<dbReference type="AlphaFoldDB" id="M0JGJ9"/>
<proteinExistence type="inferred from homology"/>
<evidence type="ECO:0000256" key="15">
    <source>
        <dbReference type="ARBA" id="ARBA00023316"/>
    </source>
</evidence>
<dbReference type="Proteomes" id="UP000011553">
    <property type="component" value="Unassembled WGS sequence"/>
</dbReference>
<evidence type="ECO:0000313" key="20">
    <source>
        <dbReference type="EMBL" id="EMA08252.1"/>
    </source>
</evidence>
<evidence type="ECO:0000256" key="4">
    <source>
        <dbReference type="ARBA" id="ARBA00009327"/>
    </source>
</evidence>
<evidence type="ECO:0000256" key="11">
    <source>
        <dbReference type="ARBA" id="ARBA00022729"/>
    </source>
</evidence>
<evidence type="ECO:0000256" key="14">
    <source>
        <dbReference type="ARBA" id="ARBA00023180"/>
    </source>
</evidence>
<evidence type="ECO:0000256" key="8">
    <source>
        <dbReference type="ARBA" id="ARBA00022525"/>
    </source>
</evidence>
<keyword evidence="11" id="KW-0732">Signal</keyword>
<keyword evidence="7" id="KW-0134">Cell wall</keyword>
<evidence type="ECO:0000256" key="6">
    <source>
        <dbReference type="ARBA" id="ARBA00022475"/>
    </source>
</evidence>
<evidence type="ECO:0000313" key="21">
    <source>
        <dbReference type="Proteomes" id="UP000011553"/>
    </source>
</evidence>
<keyword evidence="21" id="KW-1185">Reference proteome</keyword>
<keyword evidence="8" id="KW-0964">Secreted</keyword>
<dbReference type="GO" id="GO:0030115">
    <property type="term" value="C:S-layer"/>
    <property type="evidence" value="ECO:0007669"/>
    <property type="project" value="UniProtKB-SubCell"/>
</dbReference>
<reference evidence="20 21" key="1">
    <citation type="journal article" date="2014" name="PLoS Genet.">
        <title>Phylogenetically driven sequencing of extremely halophilic archaea reveals strategies for static and dynamic osmo-response.</title>
        <authorList>
            <person name="Becker E.A."/>
            <person name="Seitzer P.M."/>
            <person name="Tritt A."/>
            <person name="Larsen D."/>
            <person name="Krusor M."/>
            <person name="Yao A.I."/>
            <person name="Wu D."/>
            <person name="Madern D."/>
            <person name="Eisen J.A."/>
            <person name="Darling A.E."/>
            <person name="Facciotti M.T."/>
        </authorList>
    </citation>
    <scope>NUCLEOTIDE SEQUENCE [LARGE SCALE GENOMIC DNA]</scope>
    <source>
        <strain evidence="20 21">ATCC 35960</strain>
    </source>
</reference>